<comment type="caution">
    <text evidence="3">The sequence shown here is derived from an EMBL/GenBank/DDBJ whole genome shotgun (WGS) entry which is preliminary data.</text>
</comment>
<feature type="compositionally biased region" description="Basic and acidic residues" evidence="1">
    <location>
        <begin position="96"/>
        <end position="105"/>
    </location>
</feature>
<dbReference type="Proteomes" id="UP000802098">
    <property type="component" value="Unassembled WGS sequence"/>
</dbReference>
<dbReference type="RefSeq" id="WP_009856408.1">
    <property type="nucleotide sequence ID" value="NZ_JAAOCD010000012.1"/>
</dbReference>
<evidence type="ECO:0000313" key="4">
    <source>
        <dbReference type="Proteomes" id="UP000802098"/>
    </source>
</evidence>
<keyword evidence="4" id="KW-1185">Reference proteome</keyword>
<evidence type="ECO:0000256" key="2">
    <source>
        <dbReference type="SAM" id="Phobius"/>
    </source>
</evidence>
<feature type="region of interest" description="Disordered" evidence="1">
    <location>
        <begin position="53"/>
        <end position="105"/>
    </location>
</feature>
<proteinExistence type="predicted"/>
<name>A0ABX0I3Y3_9BURK</name>
<keyword evidence="2" id="KW-1133">Transmembrane helix</keyword>
<keyword evidence="2" id="KW-0812">Transmembrane</keyword>
<gene>
    <name evidence="3" type="ORF">G7087_18105</name>
</gene>
<feature type="transmembrane region" description="Helical" evidence="2">
    <location>
        <begin position="26"/>
        <end position="43"/>
    </location>
</feature>
<organism evidence="3 4">
    <name type="scientific">Rubrivivax benzoatilyticus</name>
    <dbReference type="NCBI Taxonomy" id="316997"/>
    <lineage>
        <taxon>Bacteria</taxon>
        <taxon>Pseudomonadati</taxon>
        <taxon>Pseudomonadota</taxon>
        <taxon>Betaproteobacteria</taxon>
        <taxon>Burkholderiales</taxon>
        <taxon>Sphaerotilaceae</taxon>
        <taxon>Rubrivivax</taxon>
    </lineage>
</organism>
<keyword evidence="2" id="KW-0472">Membrane</keyword>
<evidence type="ECO:0000313" key="3">
    <source>
        <dbReference type="EMBL" id="NHL00300.1"/>
    </source>
</evidence>
<protein>
    <submittedName>
        <fullName evidence="3">TIGR04438 family Trp-rich protein</fullName>
    </submittedName>
</protein>
<evidence type="ECO:0000256" key="1">
    <source>
        <dbReference type="SAM" id="MobiDB-lite"/>
    </source>
</evidence>
<feature type="compositionally biased region" description="Basic and acidic residues" evidence="1">
    <location>
        <begin position="53"/>
        <end position="70"/>
    </location>
</feature>
<accession>A0ABX0I3Y3</accession>
<dbReference type="InterPro" id="IPR031044">
    <property type="entry name" value="Small_Trp_rich"/>
</dbReference>
<reference evidence="3 4" key="1">
    <citation type="submission" date="2020-03" db="EMBL/GenBank/DDBJ databases">
        <title>Rubrivivax benzoatilyticus JA2 (sequenced after 10 years sub-culturing).</title>
        <authorList>
            <person name="Gupta D."/>
            <person name="Chintalapati S."/>
            <person name="Chintalapati V.R."/>
        </authorList>
    </citation>
    <scope>NUCLEOTIDE SEQUENCE [LARGE SCALE GENOMIC DNA]</scope>
    <source>
        <strain evidence="3 4">JA2-Mal</strain>
    </source>
</reference>
<dbReference type="EMBL" id="JAAOCD010000012">
    <property type="protein sequence ID" value="NHL00300.1"/>
    <property type="molecule type" value="Genomic_DNA"/>
</dbReference>
<dbReference type="NCBIfam" id="TIGR04438">
    <property type="entry name" value="small_Trp_rich"/>
    <property type="match status" value="1"/>
</dbReference>
<sequence length="105" mass="11835">MWFLVIGLVLLGLSLAGIEPVSEWHWAWIALPFGAAAAWWAFADASGLTRRRAEEKIEERKRARRQRDIDALGLNPNQQKHVHELRRGGSSGSAGKEPRRREPGL</sequence>